<dbReference type="PANTHER" id="PTHR45801">
    <property type="entry name" value="OS07G0101800 PROTEIN"/>
    <property type="match status" value="1"/>
</dbReference>
<keyword evidence="3 8" id="KW-0863">Zinc-finger</keyword>
<evidence type="ECO:0000256" key="3">
    <source>
        <dbReference type="ARBA" id="ARBA00022771"/>
    </source>
</evidence>
<evidence type="ECO:0000256" key="4">
    <source>
        <dbReference type="ARBA" id="ARBA00022833"/>
    </source>
</evidence>
<dbReference type="PROSITE" id="PS00028">
    <property type="entry name" value="ZINC_FINGER_C2H2_1"/>
    <property type="match status" value="1"/>
</dbReference>
<feature type="region of interest" description="Disordered" evidence="9">
    <location>
        <begin position="193"/>
        <end position="214"/>
    </location>
</feature>
<reference evidence="11 12" key="1">
    <citation type="submission" date="2023-10" db="EMBL/GenBank/DDBJ databases">
        <title>Chromosome-scale genome assembly provides insights into flower coloration mechanisms of Canna indica.</title>
        <authorList>
            <person name="Li C."/>
        </authorList>
    </citation>
    <scope>NUCLEOTIDE SEQUENCE [LARGE SCALE GENOMIC DNA]</scope>
    <source>
        <tissue evidence="11">Flower</tissue>
    </source>
</reference>
<keyword evidence="2" id="KW-0479">Metal-binding</keyword>
<name>A0AAQ3KWR7_9LILI</name>
<feature type="compositionally biased region" description="Low complexity" evidence="9">
    <location>
        <begin position="118"/>
        <end position="142"/>
    </location>
</feature>
<keyword evidence="4" id="KW-0862">Zinc</keyword>
<feature type="region of interest" description="Disordered" evidence="9">
    <location>
        <begin position="95"/>
        <end position="150"/>
    </location>
</feature>
<dbReference type="InterPro" id="IPR013087">
    <property type="entry name" value="Znf_C2H2_type"/>
</dbReference>
<dbReference type="GO" id="GO:0008270">
    <property type="term" value="F:zinc ion binding"/>
    <property type="evidence" value="ECO:0007669"/>
    <property type="project" value="UniProtKB-KW"/>
</dbReference>
<evidence type="ECO:0000259" key="10">
    <source>
        <dbReference type="PROSITE" id="PS50157"/>
    </source>
</evidence>
<dbReference type="PROSITE" id="PS50157">
    <property type="entry name" value="ZINC_FINGER_C2H2_2"/>
    <property type="match status" value="1"/>
</dbReference>
<sequence length="249" mass="27989">MEKTSYWMIGRRRFTDVPFVGAPIPSLAITSSYDDSWEEQAFAKDSAGQLGGCIWPPRSYSCSFCRREFRSAQALGGHMNVHRKDRAMLKQCSSPSVETLESHPLDSPSREYITTTANPNPKSCFSSSSLSPSPRVPNSPSSFYSSRPKESAEETATLQLFAVPGFNLNKISSLEQIGEHDLGFGQAAADFQRRPLRDEDHEDDECNKRSKRRRIESKERQLLQTEVAAKGEQELDLELRLGDHISQVK</sequence>
<evidence type="ECO:0000313" key="12">
    <source>
        <dbReference type="Proteomes" id="UP001327560"/>
    </source>
</evidence>
<dbReference type="InterPro" id="IPR052426">
    <property type="entry name" value="Plant_dev_regulator"/>
</dbReference>
<organism evidence="11 12">
    <name type="scientific">Canna indica</name>
    <name type="common">Indian-shot</name>
    <dbReference type="NCBI Taxonomy" id="4628"/>
    <lineage>
        <taxon>Eukaryota</taxon>
        <taxon>Viridiplantae</taxon>
        <taxon>Streptophyta</taxon>
        <taxon>Embryophyta</taxon>
        <taxon>Tracheophyta</taxon>
        <taxon>Spermatophyta</taxon>
        <taxon>Magnoliopsida</taxon>
        <taxon>Liliopsida</taxon>
        <taxon>Zingiberales</taxon>
        <taxon>Cannaceae</taxon>
        <taxon>Canna</taxon>
    </lineage>
</organism>
<evidence type="ECO:0000256" key="8">
    <source>
        <dbReference type="PROSITE-ProRule" id="PRU00042"/>
    </source>
</evidence>
<evidence type="ECO:0000256" key="9">
    <source>
        <dbReference type="SAM" id="MobiDB-lite"/>
    </source>
</evidence>
<evidence type="ECO:0000256" key="7">
    <source>
        <dbReference type="ARBA" id="ARBA00023242"/>
    </source>
</evidence>
<evidence type="ECO:0000256" key="1">
    <source>
        <dbReference type="ARBA" id="ARBA00004123"/>
    </source>
</evidence>
<dbReference type="SMART" id="SM00355">
    <property type="entry name" value="ZnF_C2H2"/>
    <property type="match status" value="1"/>
</dbReference>
<keyword evidence="12" id="KW-1185">Reference proteome</keyword>
<keyword evidence="5" id="KW-0805">Transcription regulation</keyword>
<evidence type="ECO:0000313" key="11">
    <source>
        <dbReference type="EMBL" id="WOL14917.1"/>
    </source>
</evidence>
<proteinExistence type="predicted"/>
<dbReference type="PANTHER" id="PTHR45801:SF107">
    <property type="entry name" value="TRANSCRIPTIONAL REGULATOR SUPERMAN-LIKE"/>
    <property type="match status" value="1"/>
</dbReference>
<dbReference type="GO" id="GO:0005634">
    <property type="term" value="C:nucleus"/>
    <property type="evidence" value="ECO:0007669"/>
    <property type="project" value="UniProtKB-SubCell"/>
</dbReference>
<comment type="subcellular location">
    <subcellularLocation>
        <location evidence="1">Nucleus</location>
    </subcellularLocation>
</comment>
<dbReference type="SUPFAM" id="SSF57667">
    <property type="entry name" value="beta-beta-alpha zinc fingers"/>
    <property type="match status" value="1"/>
</dbReference>
<dbReference type="EMBL" id="CP136896">
    <property type="protein sequence ID" value="WOL14917.1"/>
    <property type="molecule type" value="Genomic_DNA"/>
</dbReference>
<evidence type="ECO:0000256" key="6">
    <source>
        <dbReference type="ARBA" id="ARBA00023163"/>
    </source>
</evidence>
<dbReference type="Pfam" id="PF13912">
    <property type="entry name" value="zf-C2H2_6"/>
    <property type="match status" value="1"/>
</dbReference>
<protein>
    <submittedName>
        <fullName evidence="11">Zinc finger protein 11-like</fullName>
    </submittedName>
</protein>
<dbReference type="Proteomes" id="UP001327560">
    <property type="component" value="Chromosome 7"/>
</dbReference>
<gene>
    <name evidence="11" type="ORF">Cni_G23698</name>
</gene>
<keyword evidence="6" id="KW-0804">Transcription</keyword>
<dbReference type="InterPro" id="IPR036236">
    <property type="entry name" value="Znf_C2H2_sf"/>
</dbReference>
<feature type="domain" description="C2H2-type" evidence="10">
    <location>
        <begin position="60"/>
        <end position="87"/>
    </location>
</feature>
<evidence type="ECO:0000256" key="2">
    <source>
        <dbReference type="ARBA" id="ARBA00022723"/>
    </source>
</evidence>
<dbReference type="AlphaFoldDB" id="A0AAQ3KWR7"/>
<accession>A0AAQ3KWR7</accession>
<dbReference type="Gene3D" id="3.30.160.60">
    <property type="entry name" value="Classic Zinc Finger"/>
    <property type="match status" value="1"/>
</dbReference>
<evidence type="ECO:0000256" key="5">
    <source>
        <dbReference type="ARBA" id="ARBA00023015"/>
    </source>
</evidence>
<keyword evidence="7" id="KW-0539">Nucleus</keyword>